<dbReference type="AlphaFoldDB" id="A0A084VG52"/>
<reference evidence="2" key="2">
    <citation type="submission" date="2020-05" db="UniProtKB">
        <authorList>
            <consortium name="EnsemblMetazoa"/>
        </authorList>
    </citation>
    <scope>IDENTIFICATION</scope>
</reference>
<dbReference type="VEuPathDB" id="VectorBase:ASIC004120"/>
<keyword evidence="3" id="KW-1185">Reference proteome</keyword>
<gene>
    <name evidence="1" type="ORF">ZHAS_00004120</name>
</gene>
<evidence type="ECO:0000313" key="2">
    <source>
        <dbReference type="EnsemblMetazoa" id="ASIC004120-PA"/>
    </source>
</evidence>
<proteinExistence type="predicted"/>
<dbReference type="Proteomes" id="UP000030765">
    <property type="component" value="Unassembled WGS sequence"/>
</dbReference>
<dbReference type="EMBL" id="ATLV01012654">
    <property type="status" value="NOT_ANNOTATED_CDS"/>
    <property type="molecule type" value="Genomic_DNA"/>
</dbReference>
<evidence type="ECO:0000313" key="1">
    <source>
        <dbReference type="EMBL" id="KFB36946.1"/>
    </source>
</evidence>
<protein>
    <submittedName>
        <fullName evidence="1 2">GTPase</fullName>
    </submittedName>
</protein>
<accession>A0A084VG52</accession>
<organism evidence="1">
    <name type="scientific">Anopheles sinensis</name>
    <name type="common">Mosquito</name>
    <dbReference type="NCBI Taxonomy" id="74873"/>
    <lineage>
        <taxon>Eukaryota</taxon>
        <taxon>Metazoa</taxon>
        <taxon>Ecdysozoa</taxon>
        <taxon>Arthropoda</taxon>
        <taxon>Hexapoda</taxon>
        <taxon>Insecta</taxon>
        <taxon>Pterygota</taxon>
        <taxon>Neoptera</taxon>
        <taxon>Endopterygota</taxon>
        <taxon>Diptera</taxon>
        <taxon>Nematocera</taxon>
        <taxon>Culicoidea</taxon>
        <taxon>Culicidae</taxon>
        <taxon>Anophelinae</taxon>
        <taxon>Anopheles</taxon>
    </lineage>
</organism>
<evidence type="ECO:0000313" key="3">
    <source>
        <dbReference type="Proteomes" id="UP000030765"/>
    </source>
</evidence>
<name>A0A084VG52_ANOSI</name>
<sequence length="108" mass="12200">MAHQRSPVRIRYSVWKLALPKTLCWELQLCTGYPSARAVLLDGLLAVAFGMQTSHHGFRVSLTTVVGEGDKYFTPERHENASAPRNREALKFGTKNRAWQLEDMSLAL</sequence>
<dbReference type="EMBL" id="KE524806">
    <property type="protein sequence ID" value="KFB36946.1"/>
    <property type="molecule type" value="Genomic_DNA"/>
</dbReference>
<dbReference type="EnsemblMetazoa" id="ASIC004120-RA">
    <property type="protein sequence ID" value="ASIC004120-PA"/>
    <property type="gene ID" value="ASIC004120"/>
</dbReference>
<reference evidence="1 3" key="1">
    <citation type="journal article" date="2014" name="BMC Genomics">
        <title>Genome sequence of Anopheles sinensis provides insight into genetics basis of mosquito competence for malaria parasites.</title>
        <authorList>
            <person name="Zhou D."/>
            <person name="Zhang D."/>
            <person name="Ding G."/>
            <person name="Shi L."/>
            <person name="Hou Q."/>
            <person name="Ye Y."/>
            <person name="Xu Y."/>
            <person name="Zhou H."/>
            <person name="Xiong C."/>
            <person name="Li S."/>
            <person name="Yu J."/>
            <person name="Hong S."/>
            <person name="Yu X."/>
            <person name="Zou P."/>
            <person name="Chen C."/>
            <person name="Chang X."/>
            <person name="Wang W."/>
            <person name="Lv Y."/>
            <person name="Sun Y."/>
            <person name="Ma L."/>
            <person name="Shen B."/>
            <person name="Zhu C."/>
        </authorList>
    </citation>
    <scope>NUCLEOTIDE SEQUENCE [LARGE SCALE GENOMIC DNA]</scope>
</reference>